<keyword evidence="2" id="KW-1185">Reference proteome</keyword>
<reference evidence="2" key="1">
    <citation type="submission" date="2014-09" db="EMBL/GenBank/DDBJ databases">
        <authorList>
            <person name="Sharma Rahul"/>
            <person name="Thines Marco"/>
        </authorList>
    </citation>
    <scope>NUCLEOTIDE SEQUENCE [LARGE SCALE GENOMIC DNA]</scope>
</reference>
<evidence type="ECO:0000313" key="2">
    <source>
        <dbReference type="Proteomes" id="UP000054928"/>
    </source>
</evidence>
<dbReference type="EMBL" id="CCYD01000468">
    <property type="protein sequence ID" value="CEG40091.1"/>
    <property type="molecule type" value="Genomic_DNA"/>
</dbReference>
<name>A0A0N7L500_PLAHL</name>
<accession>A0A0N7L500</accession>
<sequence>MRHGIFLDEFEELGMLDGEHHANELVKLVTGGLDAFLTCSEIWHLTANTFGVNKNGQLLFEYRRREKGRKDPYRRWTPTFPGFKTAAKSHTWSLGHYGWLARVNIRETYPPMDI</sequence>
<dbReference type="AlphaFoldDB" id="A0A0N7L500"/>
<dbReference type="RefSeq" id="XP_024576460.1">
    <property type="nucleotide sequence ID" value="XM_024725711.1"/>
</dbReference>
<protein>
    <submittedName>
        <fullName evidence="1">Uncharacterized protein</fullName>
    </submittedName>
</protein>
<organism evidence="1 2">
    <name type="scientific">Plasmopara halstedii</name>
    <name type="common">Downy mildew of sunflower</name>
    <dbReference type="NCBI Taxonomy" id="4781"/>
    <lineage>
        <taxon>Eukaryota</taxon>
        <taxon>Sar</taxon>
        <taxon>Stramenopiles</taxon>
        <taxon>Oomycota</taxon>
        <taxon>Peronosporomycetes</taxon>
        <taxon>Peronosporales</taxon>
        <taxon>Peronosporaceae</taxon>
        <taxon>Plasmopara</taxon>
    </lineage>
</organism>
<dbReference type="GeneID" id="36405365"/>
<evidence type="ECO:0000313" key="1">
    <source>
        <dbReference type="EMBL" id="CEG40091.1"/>
    </source>
</evidence>
<proteinExistence type="predicted"/>
<dbReference type="Proteomes" id="UP000054928">
    <property type="component" value="Unassembled WGS sequence"/>
</dbReference>